<keyword evidence="4" id="KW-0378">Hydrolase</keyword>
<dbReference type="Pfam" id="PF01569">
    <property type="entry name" value="PAP2"/>
    <property type="match status" value="1"/>
</dbReference>
<organism evidence="9 10">
    <name type="scientific">Lolium multiflorum</name>
    <name type="common">Italian ryegrass</name>
    <name type="synonym">Lolium perenne subsp. multiflorum</name>
    <dbReference type="NCBI Taxonomy" id="4521"/>
    <lineage>
        <taxon>Eukaryota</taxon>
        <taxon>Viridiplantae</taxon>
        <taxon>Streptophyta</taxon>
        <taxon>Embryophyta</taxon>
        <taxon>Tracheophyta</taxon>
        <taxon>Spermatophyta</taxon>
        <taxon>Magnoliopsida</taxon>
        <taxon>Liliopsida</taxon>
        <taxon>Poales</taxon>
        <taxon>Poaceae</taxon>
        <taxon>BOP clade</taxon>
        <taxon>Pooideae</taxon>
        <taxon>Poodae</taxon>
        <taxon>Poeae</taxon>
        <taxon>Poeae Chloroplast Group 2 (Poeae type)</taxon>
        <taxon>Loliodinae</taxon>
        <taxon>Loliinae</taxon>
        <taxon>Lolium</taxon>
    </lineage>
</organism>
<dbReference type="GO" id="GO:0046839">
    <property type="term" value="P:phospholipid dephosphorylation"/>
    <property type="evidence" value="ECO:0007669"/>
    <property type="project" value="TreeGrafter"/>
</dbReference>
<dbReference type="InterPro" id="IPR000326">
    <property type="entry name" value="PAP2/HPO"/>
</dbReference>
<keyword evidence="10" id="KW-1185">Reference proteome</keyword>
<evidence type="ECO:0000256" key="3">
    <source>
        <dbReference type="ARBA" id="ARBA00022692"/>
    </source>
</evidence>
<dbReference type="PANTHER" id="PTHR10165:SF149">
    <property type="entry name" value="OS01G0666000 PROTEIN"/>
    <property type="match status" value="1"/>
</dbReference>
<feature type="transmembrane region" description="Helical" evidence="7">
    <location>
        <begin position="178"/>
        <end position="194"/>
    </location>
</feature>
<dbReference type="FunFam" id="1.20.144.10:FF:000001">
    <property type="entry name" value="Lipid phosphate phosphatase 2"/>
    <property type="match status" value="1"/>
</dbReference>
<protein>
    <recommendedName>
        <fullName evidence="8">Phosphatidic acid phosphatase type 2/haloperoxidase domain-containing protein</fullName>
    </recommendedName>
</protein>
<feature type="domain" description="Phosphatidic acid phosphatase type 2/haloperoxidase" evidence="8">
    <location>
        <begin position="109"/>
        <end position="252"/>
    </location>
</feature>
<comment type="similarity">
    <text evidence="2">Belongs to the PA-phosphatase related phosphoesterase family.</text>
</comment>
<evidence type="ECO:0000256" key="5">
    <source>
        <dbReference type="ARBA" id="ARBA00022989"/>
    </source>
</evidence>
<dbReference type="CDD" id="cd03390">
    <property type="entry name" value="PAP2_containing_1_like"/>
    <property type="match status" value="1"/>
</dbReference>
<comment type="subcellular location">
    <subcellularLocation>
        <location evidence="1">Membrane</location>
        <topology evidence="1">Multi-pass membrane protein</topology>
    </subcellularLocation>
</comment>
<evidence type="ECO:0000259" key="8">
    <source>
        <dbReference type="SMART" id="SM00014"/>
    </source>
</evidence>
<evidence type="ECO:0000256" key="7">
    <source>
        <dbReference type="SAM" id="Phobius"/>
    </source>
</evidence>
<dbReference type="EMBL" id="JAUUTY010000003">
    <property type="protein sequence ID" value="KAK1666279.1"/>
    <property type="molecule type" value="Genomic_DNA"/>
</dbReference>
<dbReference type="Gene3D" id="1.20.144.10">
    <property type="entry name" value="Phosphatidic acid phosphatase type 2/haloperoxidase"/>
    <property type="match status" value="1"/>
</dbReference>
<gene>
    <name evidence="9" type="ORF">QYE76_054438</name>
</gene>
<proteinExistence type="inferred from homology"/>
<dbReference type="InterPro" id="IPR043216">
    <property type="entry name" value="PAP-like"/>
</dbReference>
<keyword evidence="3 7" id="KW-0812">Transmembrane</keyword>
<dbReference type="GO" id="GO:0008195">
    <property type="term" value="F:phosphatidate phosphatase activity"/>
    <property type="evidence" value="ECO:0007669"/>
    <property type="project" value="TreeGrafter"/>
</dbReference>
<evidence type="ECO:0000313" key="10">
    <source>
        <dbReference type="Proteomes" id="UP001231189"/>
    </source>
</evidence>
<feature type="transmembrane region" description="Helical" evidence="7">
    <location>
        <begin position="206"/>
        <end position="225"/>
    </location>
</feature>
<dbReference type="SMART" id="SM00014">
    <property type="entry name" value="acidPPc"/>
    <property type="match status" value="1"/>
</dbReference>
<feature type="transmembrane region" description="Helical" evidence="7">
    <location>
        <begin position="237"/>
        <end position="256"/>
    </location>
</feature>
<dbReference type="PANTHER" id="PTHR10165">
    <property type="entry name" value="LIPID PHOSPHATE PHOSPHATASE"/>
    <property type="match status" value="1"/>
</dbReference>
<dbReference type="Proteomes" id="UP001231189">
    <property type="component" value="Unassembled WGS sequence"/>
</dbReference>
<accession>A0AAD8WKZ9</accession>
<feature type="transmembrane region" description="Helical" evidence="7">
    <location>
        <begin position="110"/>
        <end position="128"/>
    </location>
</feature>
<evidence type="ECO:0000256" key="6">
    <source>
        <dbReference type="ARBA" id="ARBA00023136"/>
    </source>
</evidence>
<dbReference type="GO" id="GO:0016020">
    <property type="term" value="C:membrane"/>
    <property type="evidence" value="ECO:0007669"/>
    <property type="project" value="UniProtKB-SubCell"/>
</dbReference>
<evidence type="ECO:0000256" key="4">
    <source>
        <dbReference type="ARBA" id="ARBA00022801"/>
    </source>
</evidence>
<reference evidence="9" key="1">
    <citation type="submission" date="2023-07" db="EMBL/GenBank/DDBJ databases">
        <title>A chromosome-level genome assembly of Lolium multiflorum.</title>
        <authorList>
            <person name="Chen Y."/>
            <person name="Copetti D."/>
            <person name="Kolliker R."/>
            <person name="Studer B."/>
        </authorList>
    </citation>
    <scope>NUCLEOTIDE SEQUENCE</scope>
    <source>
        <strain evidence="9">02402/16</strain>
        <tissue evidence="9">Leaf</tissue>
    </source>
</reference>
<evidence type="ECO:0000256" key="2">
    <source>
        <dbReference type="ARBA" id="ARBA00008816"/>
    </source>
</evidence>
<sequence length="319" mass="35037">MEMQASSAAAGTSTPACAFATIRSHGVRVARSHAYDWLVLLLLVAVEVLLNVIEPFHRFVGAGMMTDLSYPMKSNTVPVWAVPVIAVIGPMIIFTVVYIRRRNVYDLHHAILGILFSVLVTGVLTDAIKDAVGRPRPNFFWRCFPDGIAVYDNVTSGVLCHGDAGVIKEGHKSFPSGHSSWSFAGLGFLSWYLAGKITAFDRQGHIAKLCVVILPLLLAALVATSRVDDYWHHWQDVFTGGILGMVVASICYLQFFPAPSNENGCWPHAHFKYVTEMEDASRTQHATEMNNTDSTTIVVVEDQTRANGNRTLDAMESGR</sequence>
<feature type="transmembrane region" description="Helical" evidence="7">
    <location>
        <begin position="77"/>
        <end position="98"/>
    </location>
</feature>
<keyword evidence="6 7" id="KW-0472">Membrane</keyword>
<dbReference type="InterPro" id="IPR036938">
    <property type="entry name" value="PAP2/HPO_sf"/>
</dbReference>
<name>A0AAD8WKZ9_LOLMU</name>
<evidence type="ECO:0000256" key="1">
    <source>
        <dbReference type="ARBA" id="ARBA00004141"/>
    </source>
</evidence>
<feature type="transmembrane region" description="Helical" evidence="7">
    <location>
        <begin position="37"/>
        <end position="57"/>
    </location>
</feature>
<evidence type="ECO:0000313" key="9">
    <source>
        <dbReference type="EMBL" id="KAK1666279.1"/>
    </source>
</evidence>
<dbReference type="AlphaFoldDB" id="A0AAD8WKZ9"/>
<comment type="caution">
    <text evidence="9">The sequence shown here is derived from an EMBL/GenBank/DDBJ whole genome shotgun (WGS) entry which is preliminary data.</text>
</comment>
<dbReference type="SUPFAM" id="SSF48317">
    <property type="entry name" value="Acid phosphatase/Vanadium-dependent haloperoxidase"/>
    <property type="match status" value="1"/>
</dbReference>
<keyword evidence="5 7" id="KW-1133">Transmembrane helix</keyword>
<dbReference type="GO" id="GO:0006644">
    <property type="term" value="P:phospholipid metabolic process"/>
    <property type="evidence" value="ECO:0007669"/>
    <property type="project" value="InterPro"/>
</dbReference>